<comment type="subcellular location">
    <subcellularLocation>
        <location evidence="1">Membrane</location>
        <topology evidence="1">Multi-pass membrane protein</topology>
    </subcellularLocation>
</comment>
<feature type="transmembrane region" description="Helical" evidence="3">
    <location>
        <begin position="206"/>
        <end position="225"/>
    </location>
</feature>
<feature type="transmembrane region" description="Helical" evidence="3">
    <location>
        <begin position="481"/>
        <end position="500"/>
    </location>
</feature>
<dbReference type="EMBL" id="CAIIXF020000004">
    <property type="protein sequence ID" value="CAH1780812.1"/>
    <property type="molecule type" value="Genomic_DNA"/>
</dbReference>
<feature type="transmembrane region" description="Helical" evidence="3">
    <location>
        <begin position="415"/>
        <end position="436"/>
    </location>
</feature>
<feature type="transmembrane region" description="Helical" evidence="3">
    <location>
        <begin position="451"/>
        <end position="469"/>
    </location>
</feature>
<evidence type="ECO:0000256" key="2">
    <source>
        <dbReference type="SAM" id="MobiDB-lite"/>
    </source>
</evidence>
<dbReference type="InterPro" id="IPR020846">
    <property type="entry name" value="MFS_dom"/>
</dbReference>
<feature type="transmembrane region" description="Helical" evidence="3">
    <location>
        <begin position="572"/>
        <end position="594"/>
    </location>
</feature>
<keyword evidence="3" id="KW-1133">Transmembrane helix</keyword>
<feature type="transmembrane region" description="Helical" evidence="3">
    <location>
        <begin position="542"/>
        <end position="560"/>
    </location>
</feature>
<feature type="transmembrane region" description="Helical" evidence="3">
    <location>
        <begin position="117"/>
        <end position="136"/>
    </location>
</feature>
<dbReference type="Pfam" id="PF07690">
    <property type="entry name" value="MFS_1"/>
    <property type="match status" value="2"/>
</dbReference>
<sequence>MSNDAELKPVKNSKGDVKEAVPLPTDGTSVSSKDGSVSDLPIPPDGGWGWMVVFASFMVHIIADGVVYSFGIFYIEFLHEFKGGKGETAWVGSLVVGVTLSSGPIASALTNKYGCRVVTILGSIIASGGFLLSLLAPNLYFLYFSFGIMSGLGFGLIYLPAIVSVGYYFEKRRAFATGIAVCGSGVGTFIFAPLSKWLLDLYGWRGAILIQAGLILNCILCGALFRPLESKKRKRDKSTETGSKDEKSPLTIAQNGELKNGSLVLPEVEITVTSEKSEDDLALNKPNGINPKHFQLISRSHCELNKAPLTETNGTIRSLDERMWHSLNRRQPGKSISATHHQHHASNTSLGPMYRKDIFYNASLLNIPAYKSNPNLYSRSITSIPHEEEQKSCCSNEMKDTLRNMMDLSLLKDMTFLMFAISNFFTSIGFNAPYIYLPDRAELLGVESNNAAFLISVIGISNTLGRLIFGWMSDRPCVNRLWLYNSALTLCGILTVLSSFCRTYELLIVYAASFGVFIGVYVSLTSVVLVDLLGLDKLTNSFGLLLLFQGAATIVGPPIAGWVYDGTGSYDASFWICGAMIAISGFMLFFIPCVQRCEKRRNKSDSESEFGRTLQEVEIESSGKYIKNEQEGPKVSLSL</sequence>
<evidence type="ECO:0000313" key="4">
    <source>
        <dbReference type="EMBL" id="CAH1780812.1"/>
    </source>
</evidence>
<comment type="caution">
    <text evidence="4">The sequence shown here is derived from an EMBL/GenBank/DDBJ whole genome shotgun (WGS) entry which is preliminary data.</text>
</comment>
<dbReference type="GO" id="GO:0008028">
    <property type="term" value="F:monocarboxylic acid transmembrane transporter activity"/>
    <property type="evidence" value="ECO:0007669"/>
    <property type="project" value="TreeGrafter"/>
</dbReference>
<name>A0A8J1Y1T7_OWEFU</name>
<protein>
    <submittedName>
        <fullName evidence="4">Uncharacterized protein</fullName>
    </submittedName>
</protein>
<dbReference type="OrthoDB" id="6499973at2759"/>
<evidence type="ECO:0000256" key="1">
    <source>
        <dbReference type="ARBA" id="ARBA00004141"/>
    </source>
</evidence>
<evidence type="ECO:0000313" key="5">
    <source>
        <dbReference type="Proteomes" id="UP000749559"/>
    </source>
</evidence>
<feature type="transmembrane region" description="Helical" evidence="3">
    <location>
        <begin position="174"/>
        <end position="194"/>
    </location>
</feature>
<dbReference type="SUPFAM" id="SSF103473">
    <property type="entry name" value="MFS general substrate transporter"/>
    <property type="match status" value="1"/>
</dbReference>
<dbReference type="InterPro" id="IPR036259">
    <property type="entry name" value="MFS_trans_sf"/>
</dbReference>
<evidence type="ECO:0000256" key="3">
    <source>
        <dbReference type="SAM" id="Phobius"/>
    </source>
</evidence>
<dbReference type="PANTHER" id="PTHR11360">
    <property type="entry name" value="MONOCARBOXYLATE TRANSPORTER"/>
    <property type="match status" value="1"/>
</dbReference>
<accession>A0A8J1Y1T7</accession>
<dbReference type="FunFam" id="1.20.1250.20:FF:000398">
    <property type="entry name" value="Monocarboxylate transporter 14"/>
    <property type="match status" value="1"/>
</dbReference>
<feature type="transmembrane region" description="Helical" evidence="3">
    <location>
        <begin position="506"/>
        <end position="530"/>
    </location>
</feature>
<keyword evidence="3" id="KW-0812">Transmembrane</keyword>
<dbReference type="AlphaFoldDB" id="A0A8J1Y1T7"/>
<feature type="region of interest" description="Disordered" evidence="2">
    <location>
        <begin position="1"/>
        <end position="38"/>
    </location>
</feature>
<feature type="transmembrane region" description="Helical" evidence="3">
    <location>
        <begin position="48"/>
        <end position="75"/>
    </location>
</feature>
<gene>
    <name evidence="4" type="ORF">OFUS_LOCUS7453</name>
</gene>
<dbReference type="InterPro" id="IPR050327">
    <property type="entry name" value="Proton-linked_MCT"/>
</dbReference>
<proteinExistence type="predicted"/>
<reference evidence="4" key="1">
    <citation type="submission" date="2022-03" db="EMBL/GenBank/DDBJ databases">
        <authorList>
            <person name="Martin C."/>
        </authorList>
    </citation>
    <scope>NUCLEOTIDE SEQUENCE</scope>
</reference>
<dbReference type="CDD" id="cd17352">
    <property type="entry name" value="MFS_MCT_SLC16"/>
    <property type="match status" value="1"/>
</dbReference>
<dbReference type="PANTHER" id="PTHR11360:SF284">
    <property type="entry name" value="EG:103B4.3 PROTEIN-RELATED"/>
    <property type="match status" value="1"/>
</dbReference>
<feature type="compositionally biased region" description="Basic and acidic residues" evidence="2">
    <location>
        <begin position="1"/>
        <end position="19"/>
    </location>
</feature>
<keyword evidence="3" id="KW-0472">Membrane</keyword>
<keyword evidence="5" id="KW-1185">Reference proteome</keyword>
<feature type="transmembrane region" description="Helical" evidence="3">
    <location>
        <begin position="142"/>
        <end position="167"/>
    </location>
</feature>
<dbReference type="Gene3D" id="1.20.1250.20">
    <property type="entry name" value="MFS general substrate transporter like domains"/>
    <property type="match status" value="2"/>
</dbReference>
<dbReference type="GO" id="GO:0016020">
    <property type="term" value="C:membrane"/>
    <property type="evidence" value="ECO:0007669"/>
    <property type="project" value="UniProtKB-SubCell"/>
</dbReference>
<dbReference type="Proteomes" id="UP000749559">
    <property type="component" value="Unassembled WGS sequence"/>
</dbReference>
<organism evidence="4 5">
    <name type="scientific">Owenia fusiformis</name>
    <name type="common">Polychaete worm</name>
    <dbReference type="NCBI Taxonomy" id="6347"/>
    <lineage>
        <taxon>Eukaryota</taxon>
        <taxon>Metazoa</taxon>
        <taxon>Spiralia</taxon>
        <taxon>Lophotrochozoa</taxon>
        <taxon>Annelida</taxon>
        <taxon>Polychaeta</taxon>
        <taxon>Sedentaria</taxon>
        <taxon>Canalipalpata</taxon>
        <taxon>Sabellida</taxon>
        <taxon>Oweniida</taxon>
        <taxon>Oweniidae</taxon>
        <taxon>Owenia</taxon>
    </lineage>
</organism>
<dbReference type="PROSITE" id="PS50850">
    <property type="entry name" value="MFS"/>
    <property type="match status" value="1"/>
</dbReference>
<dbReference type="InterPro" id="IPR011701">
    <property type="entry name" value="MFS"/>
</dbReference>
<feature type="compositionally biased region" description="Polar residues" evidence="2">
    <location>
        <begin position="26"/>
        <end position="35"/>
    </location>
</feature>